<evidence type="ECO:0000313" key="3">
    <source>
        <dbReference type="Proteomes" id="UP000290287"/>
    </source>
</evidence>
<sequence>MKLLLSILLSVAMCFSSAVNAAAAHDPTAPLGYKAAPKPVEVKTAPAPVKKKGPKRVRLPRLDAVICSSENSCVAVFNGEMVEEGKVYKGFKVARINENSALLTRQKKQWTLNVYSEQVVQ</sequence>
<feature type="signal peptide" evidence="1">
    <location>
        <begin position="1"/>
        <end position="21"/>
    </location>
</feature>
<gene>
    <name evidence="2" type="ORF">CS022_18925</name>
</gene>
<evidence type="ECO:0000313" key="2">
    <source>
        <dbReference type="EMBL" id="RXJ71950.1"/>
    </source>
</evidence>
<dbReference type="EMBL" id="PEIB01000029">
    <property type="protein sequence ID" value="RXJ71950.1"/>
    <property type="molecule type" value="Genomic_DNA"/>
</dbReference>
<dbReference type="OrthoDB" id="5917619at2"/>
<keyword evidence="1" id="KW-0732">Signal</keyword>
<proteinExistence type="predicted"/>
<protein>
    <submittedName>
        <fullName evidence="2">MSHA biogenesis protein MshK</fullName>
    </submittedName>
</protein>
<comment type="caution">
    <text evidence="2">The sequence shown here is derived from an EMBL/GenBank/DDBJ whole genome shotgun (WGS) entry which is preliminary data.</text>
</comment>
<reference evidence="2 3" key="1">
    <citation type="submission" date="2017-10" db="EMBL/GenBank/DDBJ databases">
        <title>Nyctiphanis sp. nov., isolated from the stomach of the euphausiid Nyctiphanes simplex (Hansen, 1911) in the Gulf of California.</title>
        <authorList>
            <person name="Gomez-Gil B."/>
            <person name="Aguilar-Mendez M."/>
            <person name="Lopez-Cortes A."/>
            <person name="Gomez-Gutierrez J."/>
            <person name="Roque A."/>
            <person name="Lang E."/>
            <person name="Gonzalez-Castillo A."/>
        </authorList>
    </citation>
    <scope>NUCLEOTIDE SEQUENCE [LARGE SCALE GENOMIC DNA]</scope>
    <source>
        <strain evidence="2 3">CAIM 600</strain>
    </source>
</reference>
<organism evidence="2 3">
    <name type="scientific">Veronia nyctiphanis</name>
    <dbReference type="NCBI Taxonomy" id="1278244"/>
    <lineage>
        <taxon>Bacteria</taxon>
        <taxon>Pseudomonadati</taxon>
        <taxon>Pseudomonadota</taxon>
        <taxon>Gammaproteobacteria</taxon>
        <taxon>Vibrionales</taxon>
        <taxon>Vibrionaceae</taxon>
        <taxon>Veronia</taxon>
    </lineage>
</organism>
<dbReference type="Proteomes" id="UP000290287">
    <property type="component" value="Unassembled WGS sequence"/>
</dbReference>
<name>A0A4Q0YMA2_9GAMM</name>
<feature type="chain" id="PRO_5020974117" evidence="1">
    <location>
        <begin position="22"/>
        <end position="121"/>
    </location>
</feature>
<dbReference type="AlphaFoldDB" id="A0A4Q0YMA2"/>
<dbReference type="RefSeq" id="WP_129123552.1">
    <property type="nucleotide sequence ID" value="NZ_PEIB01000029.1"/>
</dbReference>
<keyword evidence="3" id="KW-1185">Reference proteome</keyword>
<evidence type="ECO:0000256" key="1">
    <source>
        <dbReference type="SAM" id="SignalP"/>
    </source>
</evidence>
<accession>A0A4Q0YMA2</accession>